<feature type="transmembrane region" description="Helical" evidence="6">
    <location>
        <begin position="97"/>
        <end position="120"/>
    </location>
</feature>
<feature type="transmembrane region" description="Helical" evidence="6">
    <location>
        <begin position="259"/>
        <end position="281"/>
    </location>
</feature>
<evidence type="ECO:0000256" key="5">
    <source>
        <dbReference type="ARBA" id="ARBA00023136"/>
    </source>
</evidence>
<dbReference type="PANTHER" id="PTHR40277:SF1">
    <property type="entry name" value="BLL5419 PROTEIN"/>
    <property type="match status" value="1"/>
</dbReference>
<keyword evidence="5 6" id="KW-0472">Membrane</keyword>
<dbReference type="InterPro" id="IPR022791">
    <property type="entry name" value="L-PG_synthase/AglD"/>
</dbReference>
<feature type="transmembrane region" description="Helical" evidence="6">
    <location>
        <begin position="59"/>
        <end position="77"/>
    </location>
</feature>
<evidence type="ECO:0000256" key="3">
    <source>
        <dbReference type="ARBA" id="ARBA00022692"/>
    </source>
</evidence>
<keyword evidence="8" id="KW-1185">Reference proteome</keyword>
<reference evidence="7 8" key="1">
    <citation type="submission" date="2019-03" db="EMBL/GenBank/DDBJ databases">
        <title>Genomic Encyclopedia of Archaeal and Bacterial Type Strains, Phase II (KMG-II): from individual species to whole genera.</title>
        <authorList>
            <person name="Goeker M."/>
        </authorList>
    </citation>
    <scope>NUCLEOTIDE SEQUENCE [LARGE SCALE GENOMIC DNA]</scope>
    <source>
        <strain evidence="7 8">ATCC 25309</strain>
    </source>
</reference>
<feature type="transmembrane region" description="Helical" evidence="6">
    <location>
        <begin position="170"/>
        <end position="193"/>
    </location>
</feature>
<evidence type="ECO:0000256" key="2">
    <source>
        <dbReference type="ARBA" id="ARBA00022475"/>
    </source>
</evidence>
<keyword evidence="4 6" id="KW-1133">Transmembrane helix</keyword>
<comment type="caution">
    <text evidence="7">The sequence shown here is derived from an EMBL/GenBank/DDBJ whole genome shotgun (WGS) entry which is preliminary data.</text>
</comment>
<keyword evidence="2" id="KW-1003">Cell membrane</keyword>
<evidence type="ECO:0008006" key="9">
    <source>
        <dbReference type="Google" id="ProtNLM"/>
    </source>
</evidence>
<comment type="subcellular location">
    <subcellularLocation>
        <location evidence="1">Cell membrane</location>
        <topology evidence="1">Multi-pass membrane protein</topology>
    </subcellularLocation>
</comment>
<keyword evidence="3 6" id="KW-0812">Transmembrane</keyword>
<evidence type="ECO:0000313" key="7">
    <source>
        <dbReference type="EMBL" id="TDU81070.1"/>
    </source>
</evidence>
<evidence type="ECO:0000256" key="1">
    <source>
        <dbReference type="ARBA" id="ARBA00004651"/>
    </source>
</evidence>
<dbReference type="Proteomes" id="UP000295662">
    <property type="component" value="Unassembled WGS sequence"/>
</dbReference>
<feature type="transmembrane region" description="Helical" evidence="6">
    <location>
        <begin position="205"/>
        <end position="226"/>
    </location>
</feature>
<gene>
    <name evidence="7" type="ORF">EI77_00372</name>
</gene>
<dbReference type="AlphaFoldDB" id="A0A4R7SPF1"/>
<dbReference type="OrthoDB" id="5470260at2"/>
<accession>A0A4R7SPF1</accession>
<organism evidence="7 8">
    <name type="scientific">Prosthecobacter fusiformis</name>
    <dbReference type="NCBI Taxonomy" id="48464"/>
    <lineage>
        <taxon>Bacteria</taxon>
        <taxon>Pseudomonadati</taxon>
        <taxon>Verrucomicrobiota</taxon>
        <taxon>Verrucomicrobiia</taxon>
        <taxon>Verrucomicrobiales</taxon>
        <taxon>Verrucomicrobiaceae</taxon>
        <taxon>Prosthecobacter</taxon>
    </lineage>
</organism>
<dbReference type="Pfam" id="PF03706">
    <property type="entry name" value="LPG_synthase_TM"/>
    <property type="match status" value="1"/>
</dbReference>
<evidence type="ECO:0000256" key="6">
    <source>
        <dbReference type="SAM" id="Phobius"/>
    </source>
</evidence>
<name>A0A4R7SPF1_9BACT</name>
<protein>
    <recommendedName>
        <fullName evidence="9">Lysylphosphatidylglycerol synthase-like protein</fullName>
    </recommendedName>
</protein>
<evidence type="ECO:0000256" key="4">
    <source>
        <dbReference type="ARBA" id="ARBA00022989"/>
    </source>
</evidence>
<proteinExistence type="predicted"/>
<dbReference type="GO" id="GO:0005886">
    <property type="term" value="C:plasma membrane"/>
    <property type="evidence" value="ECO:0007669"/>
    <property type="project" value="UniProtKB-SubCell"/>
</dbReference>
<evidence type="ECO:0000313" key="8">
    <source>
        <dbReference type="Proteomes" id="UP000295662"/>
    </source>
</evidence>
<sequence>MNVPKLLQSTKTHPSESKADFIFYCDKSRSCSLGLHLQSRGFKKSGMQPEAENSPWRRILFLSLRCLFAAGLLFWVWTRLEKQGAGDFSWSHVDLGWLSLAFGLGGISVLGWAGRWWWFLRVYGVRARYRELLRLTLFADFFNLYFLGPLGADGIRLLLLSRSFPDRRGAIVGSLILDHVGGMFGGAVLYFCYSRYADVPGAVAQAANFTLILSICVTFLGLGVIMEPWIQQVISRIPGLRRLSVRAAPLYAGKFRHPWLLAGFAVSIIGTACAYAAYWAAACALEARLGLRGMFGLMPLVDALASLPITISGIGVRESLLVEWLGDDQGIGAAKALAISLLGFAALGLWGLIGGIWLAFWRRKNHTTA</sequence>
<feature type="transmembrane region" description="Helical" evidence="6">
    <location>
        <begin position="293"/>
        <end position="316"/>
    </location>
</feature>
<dbReference type="PANTHER" id="PTHR40277">
    <property type="entry name" value="BLL5419 PROTEIN"/>
    <property type="match status" value="1"/>
</dbReference>
<feature type="transmembrane region" description="Helical" evidence="6">
    <location>
        <begin position="336"/>
        <end position="360"/>
    </location>
</feature>
<dbReference type="EMBL" id="SOCA01000001">
    <property type="protein sequence ID" value="TDU81070.1"/>
    <property type="molecule type" value="Genomic_DNA"/>
</dbReference>